<dbReference type="InterPro" id="IPR050155">
    <property type="entry name" value="HAD-like_hydrolase_sf"/>
</dbReference>
<dbReference type="Proteomes" id="UP000244093">
    <property type="component" value="Unassembled WGS sequence"/>
</dbReference>
<gene>
    <name evidence="1" type="ORF">B7O98_01825</name>
</gene>
<evidence type="ECO:0000313" key="1">
    <source>
        <dbReference type="EMBL" id="PUA33198.1"/>
    </source>
</evidence>
<proteinExistence type="predicted"/>
<dbReference type="EMBL" id="NBVN01000002">
    <property type="protein sequence ID" value="PUA33198.1"/>
    <property type="molecule type" value="Genomic_DNA"/>
</dbReference>
<name>A0A2R7Y6Q2_9CREN</name>
<accession>A0A2R7Y6Q2</accession>
<dbReference type="GO" id="GO:0006281">
    <property type="term" value="P:DNA repair"/>
    <property type="evidence" value="ECO:0007669"/>
    <property type="project" value="TreeGrafter"/>
</dbReference>
<dbReference type="AlphaFoldDB" id="A0A2R7Y6Q2"/>
<reference evidence="1 2" key="1">
    <citation type="journal article" date="2018" name="Syst. Appl. Microbiol.">
        <title>A new symbiotic nanoarchaeote (Candidatus Nanoclepta minutus) and its host (Zestosphaera tikiterensis gen. nov., sp. nov.) from a New Zealand hot spring.</title>
        <authorList>
            <person name="St John E."/>
            <person name="Liu Y."/>
            <person name="Podar M."/>
            <person name="Stott M.B."/>
            <person name="Meneghin J."/>
            <person name="Chen Z."/>
            <person name="Lagutin K."/>
            <person name="Mitchell K."/>
            <person name="Reysenbach A.L."/>
        </authorList>
    </citation>
    <scope>NUCLEOTIDE SEQUENCE [LARGE SCALE GENOMIC DNA]</scope>
    <source>
        <strain evidence="1">NZ3</strain>
    </source>
</reference>
<dbReference type="InterPro" id="IPR036412">
    <property type="entry name" value="HAD-like_sf"/>
</dbReference>
<sequence length="217" mass="24436">MLPSLSEVHHACYEVVVLDVDDTLVRTGIDWRRIRAEIAKVLGFEVPKTPLAEFLSGVSGSVDARKLATVLEIVHNEEMKSVDRIESNEALKELMSELKNLGLKISVITLRSKDTTVMILKKLNILEFIDLIVTREDVSQRLEQLKLVLKFFKVPPHAIVFFGDHETDLIAGQTLNVKTELIPKNPNSLGVPEELLIKLRSLVEHHKLFCRNSGLPS</sequence>
<dbReference type="PANTHER" id="PTHR43434:SF1">
    <property type="entry name" value="PHOSPHOGLYCOLATE PHOSPHATASE"/>
    <property type="match status" value="1"/>
</dbReference>
<comment type="caution">
    <text evidence="1">The sequence shown here is derived from an EMBL/GenBank/DDBJ whole genome shotgun (WGS) entry which is preliminary data.</text>
</comment>
<dbReference type="InterPro" id="IPR023198">
    <property type="entry name" value="PGP-like_dom2"/>
</dbReference>
<dbReference type="Pfam" id="PF13419">
    <property type="entry name" value="HAD_2"/>
    <property type="match status" value="1"/>
</dbReference>
<dbReference type="PANTHER" id="PTHR43434">
    <property type="entry name" value="PHOSPHOGLYCOLATE PHOSPHATASE"/>
    <property type="match status" value="1"/>
</dbReference>
<dbReference type="Gene3D" id="1.10.150.240">
    <property type="entry name" value="Putative phosphatase, domain 2"/>
    <property type="match status" value="1"/>
</dbReference>
<protein>
    <recommendedName>
        <fullName evidence="3">HAD family hydrolase</fullName>
    </recommendedName>
</protein>
<dbReference type="InterPro" id="IPR023214">
    <property type="entry name" value="HAD_sf"/>
</dbReference>
<dbReference type="InterPro" id="IPR041492">
    <property type="entry name" value="HAD_2"/>
</dbReference>
<evidence type="ECO:0008006" key="3">
    <source>
        <dbReference type="Google" id="ProtNLM"/>
    </source>
</evidence>
<dbReference type="SUPFAM" id="SSF56784">
    <property type="entry name" value="HAD-like"/>
    <property type="match status" value="1"/>
</dbReference>
<evidence type="ECO:0000313" key="2">
    <source>
        <dbReference type="Proteomes" id="UP000244093"/>
    </source>
</evidence>
<dbReference type="GO" id="GO:0008967">
    <property type="term" value="F:phosphoglycolate phosphatase activity"/>
    <property type="evidence" value="ECO:0007669"/>
    <property type="project" value="TreeGrafter"/>
</dbReference>
<dbReference type="Gene3D" id="3.40.50.1000">
    <property type="entry name" value="HAD superfamily/HAD-like"/>
    <property type="match status" value="1"/>
</dbReference>
<organism evidence="1 2">
    <name type="scientific">Zestosphaera tikiterensis</name>
    <dbReference type="NCBI Taxonomy" id="1973259"/>
    <lineage>
        <taxon>Archaea</taxon>
        <taxon>Thermoproteota</taxon>
        <taxon>Thermoprotei</taxon>
        <taxon>Desulfurococcales</taxon>
        <taxon>Desulfurococcaceae</taxon>
        <taxon>Zestosphaera</taxon>
    </lineage>
</organism>